<evidence type="ECO:0000256" key="1">
    <source>
        <dbReference type="ARBA" id="ARBA00008791"/>
    </source>
</evidence>
<dbReference type="EMBL" id="APNK01000006">
    <property type="protein sequence ID" value="KEZ78172.1"/>
    <property type="molecule type" value="Genomic_DNA"/>
</dbReference>
<proteinExistence type="inferred from homology"/>
<dbReference type="SUPFAM" id="SSF52402">
    <property type="entry name" value="Adenine nucleotide alpha hydrolases-like"/>
    <property type="match status" value="1"/>
</dbReference>
<feature type="domain" description="UspA" evidence="2">
    <location>
        <begin position="1"/>
        <end position="140"/>
    </location>
</feature>
<gene>
    <name evidence="3" type="ORF">C41B8_06292</name>
</gene>
<organism evidence="3 4">
    <name type="scientific">Salinisphaera hydrothermalis (strain C41B8)</name>
    <dbReference type="NCBI Taxonomy" id="1304275"/>
    <lineage>
        <taxon>Bacteria</taxon>
        <taxon>Pseudomonadati</taxon>
        <taxon>Pseudomonadota</taxon>
        <taxon>Gammaproteobacteria</taxon>
        <taxon>Salinisphaerales</taxon>
        <taxon>Salinisphaeraceae</taxon>
        <taxon>Salinisphaera</taxon>
    </lineage>
</organism>
<accession>A0A084IN88</accession>
<evidence type="ECO:0000313" key="4">
    <source>
        <dbReference type="Proteomes" id="UP000028302"/>
    </source>
</evidence>
<dbReference type="Gene3D" id="3.40.50.620">
    <property type="entry name" value="HUPs"/>
    <property type="match status" value="1"/>
</dbReference>
<dbReference type="PRINTS" id="PR01438">
    <property type="entry name" value="UNVRSLSTRESS"/>
</dbReference>
<dbReference type="InterPro" id="IPR014729">
    <property type="entry name" value="Rossmann-like_a/b/a_fold"/>
</dbReference>
<dbReference type="RefSeq" id="WP_037335621.1">
    <property type="nucleotide sequence ID" value="NZ_APNK01000006.1"/>
</dbReference>
<dbReference type="PATRIC" id="fig|1304275.5.peg.1286"/>
<dbReference type="Pfam" id="PF00582">
    <property type="entry name" value="Usp"/>
    <property type="match status" value="1"/>
</dbReference>
<name>A0A084IN88_SALHC</name>
<dbReference type="CDD" id="cd00293">
    <property type="entry name" value="USP-like"/>
    <property type="match status" value="1"/>
</dbReference>
<dbReference type="InterPro" id="IPR006015">
    <property type="entry name" value="Universal_stress_UspA"/>
</dbReference>
<reference evidence="3 4" key="1">
    <citation type="submission" date="2013-03" db="EMBL/GenBank/DDBJ databases">
        <title>Salinisphaera hydrothermalis C41B8 Genome Sequencing.</title>
        <authorList>
            <person name="Li C."/>
            <person name="Lai Q."/>
            <person name="Shao Z."/>
        </authorList>
    </citation>
    <scope>NUCLEOTIDE SEQUENCE [LARGE SCALE GENOMIC DNA]</scope>
    <source>
        <strain evidence="3 4">C41B8</strain>
    </source>
</reference>
<dbReference type="InterPro" id="IPR006016">
    <property type="entry name" value="UspA"/>
</dbReference>
<dbReference type="PANTHER" id="PTHR46268:SF6">
    <property type="entry name" value="UNIVERSAL STRESS PROTEIN UP12"/>
    <property type="match status" value="1"/>
</dbReference>
<keyword evidence="4" id="KW-1185">Reference proteome</keyword>
<comment type="caution">
    <text evidence="3">The sequence shown here is derived from an EMBL/GenBank/DDBJ whole genome shotgun (WGS) entry which is preliminary data.</text>
</comment>
<dbReference type="Proteomes" id="UP000028302">
    <property type="component" value="Unassembled WGS sequence"/>
</dbReference>
<protein>
    <submittedName>
        <fullName evidence="3">Universal stress protein F</fullName>
    </submittedName>
</protein>
<dbReference type="STRING" id="1304275.C41B8_06292"/>
<evidence type="ECO:0000313" key="3">
    <source>
        <dbReference type="EMBL" id="KEZ78172.1"/>
    </source>
</evidence>
<dbReference type="PANTHER" id="PTHR46268">
    <property type="entry name" value="STRESS RESPONSE PROTEIN NHAX"/>
    <property type="match status" value="1"/>
</dbReference>
<dbReference type="OrthoDB" id="9792500at2"/>
<dbReference type="AlphaFoldDB" id="A0A084IN88"/>
<sequence>MSQTLLVPLDLNQESAFESIFAAVKRIADSKNTRVILLTVIPEISVGVLPFIGLDEMNNLGRVARVQLERLAEQELGDAVAWEIEVRIGPVPRTIVSRGEHYNVDMIIMASHNPVYWDVLLGSTAAQVVRHSRRSILIVRQPGDKPAHINDVSRDALML</sequence>
<comment type="similarity">
    <text evidence="1">Belongs to the universal stress protein A family.</text>
</comment>
<dbReference type="eggNOG" id="COG0589">
    <property type="taxonomic scope" value="Bacteria"/>
</dbReference>
<evidence type="ECO:0000259" key="2">
    <source>
        <dbReference type="Pfam" id="PF00582"/>
    </source>
</evidence>